<dbReference type="GO" id="GO:0016787">
    <property type="term" value="F:hydrolase activity"/>
    <property type="evidence" value="ECO:0007669"/>
    <property type="project" value="UniProtKB-KW"/>
</dbReference>
<dbReference type="InterPro" id="IPR027417">
    <property type="entry name" value="P-loop_NTPase"/>
</dbReference>
<evidence type="ECO:0000256" key="2">
    <source>
        <dbReference type="ARBA" id="ARBA00022801"/>
    </source>
</evidence>
<dbReference type="PROSITE" id="PS51194">
    <property type="entry name" value="HELICASE_CTER"/>
    <property type="match status" value="1"/>
</dbReference>
<dbReference type="EMBL" id="MFKK01000037">
    <property type="protein sequence ID" value="OGG39705.1"/>
    <property type="molecule type" value="Genomic_DNA"/>
</dbReference>
<dbReference type="GO" id="GO:0003724">
    <property type="term" value="F:RNA helicase activity"/>
    <property type="evidence" value="ECO:0007669"/>
    <property type="project" value="InterPro"/>
</dbReference>
<feature type="region of interest" description="Disordered" evidence="8">
    <location>
        <begin position="385"/>
        <end position="420"/>
    </location>
</feature>
<accession>A0A1F6BRY3</accession>
<dbReference type="PROSITE" id="PS51195">
    <property type="entry name" value="Q_MOTIF"/>
    <property type="match status" value="1"/>
</dbReference>
<evidence type="ECO:0000256" key="8">
    <source>
        <dbReference type="SAM" id="MobiDB-lite"/>
    </source>
</evidence>
<evidence type="ECO:0008006" key="14">
    <source>
        <dbReference type="Google" id="ProtNLM"/>
    </source>
</evidence>
<dbReference type="PANTHER" id="PTHR47959">
    <property type="entry name" value="ATP-DEPENDENT RNA HELICASE RHLE-RELATED"/>
    <property type="match status" value="1"/>
</dbReference>
<dbReference type="InterPro" id="IPR014014">
    <property type="entry name" value="RNA_helicase_DEAD_Q_motif"/>
</dbReference>
<dbReference type="InterPro" id="IPR001650">
    <property type="entry name" value="Helicase_C-like"/>
</dbReference>
<dbReference type="SMART" id="SM00487">
    <property type="entry name" value="DEXDc"/>
    <property type="match status" value="1"/>
</dbReference>
<evidence type="ECO:0000256" key="7">
    <source>
        <dbReference type="RuleBase" id="RU000492"/>
    </source>
</evidence>
<feature type="domain" description="Helicase ATP-binding" evidence="9">
    <location>
        <begin position="36"/>
        <end position="204"/>
    </location>
</feature>
<dbReference type="PANTHER" id="PTHR47959:SF13">
    <property type="entry name" value="ATP-DEPENDENT RNA HELICASE RHLE"/>
    <property type="match status" value="1"/>
</dbReference>
<dbReference type="CDD" id="cd18787">
    <property type="entry name" value="SF2_C_DEAD"/>
    <property type="match status" value="1"/>
</dbReference>
<dbReference type="SUPFAM" id="SSF52540">
    <property type="entry name" value="P-loop containing nucleoside triphosphate hydrolases"/>
    <property type="match status" value="1"/>
</dbReference>
<feature type="short sequence motif" description="Q motif" evidence="6">
    <location>
        <begin position="5"/>
        <end position="33"/>
    </location>
</feature>
<dbReference type="InterPro" id="IPR050079">
    <property type="entry name" value="DEAD_box_RNA_helicase"/>
</dbReference>
<dbReference type="InterPro" id="IPR000629">
    <property type="entry name" value="RNA-helicase_DEAD-box_CS"/>
</dbReference>
<organism evidence="12 13">
    <name type="scientific">Candidatus Jorgensenbacteria bacterium RIFCSPLOWO2_01_FULL_45_25b</name>
    <dbReference type="NCBI Taxonomy" id="1798471"/>
    <lineage>
        <taxon>Bacteria</taxon>
        <taxon>Candidatus Joergenseniibacteriota</taxon>
    </lineage>
</organism>
<dbReference type="GO" id="GO:0005524">
    <property type="term" value="F:ATP binding"/>
    <property type="evidence" value="ECO:0007669"/>
    <property type="project" value="UniProtKB-KW"/>
</dbReference>
<dbReference type="InterPro" id="IPR044742">
    <property type="entry name" value="DEAD/DEAH_RhlB"/>
</dbReference>
<name>A0A1F6BRY3_9BACT</name>
<dbReference type="GO" id="GO:0003676">
    <property type="term" value="F:nucleic acid binding"/>
    <property type="evidence" value="ECO:0007669"/>
    <property type="project" value="InterPro"/>
</dbReference>
<dbReference type="Pfam" id="PF00270">
    <property type="entry name" value="DEAD"/>
    <property type="match status" value="1"/>
</dbReference>
<comment type="similarity">
    <text evidence="5 7">Belongs to the DEAD box helicase family.</text>
</comment>
<dbReference type="Pfam" id="PF00271">
    <property type="entry name" value="Helicase_C"/>
    <property type="match status" value="1"/>
</dbReference>
<dbReference type="CDD" id="cd00268">
    <property type="entry name" value="DEADc"/>
    <property type="match status" value="1"/>
</dbReference>
<evidence type="ECO:0000313" key="13">
    <source>
        <dbReference type="Proteomes" id="UP000176996"/>
    </source>
</evidence>
<reference evidence="12 13" key="1">
    <citation type="journal article" date="2016" name="Nat. Commun.">
        <title>Thousands of microbial genomes shed light on interconnected biogeochemical processes in an aquifer system.</title>
        <authorList>
            <person name="Anantharaman K."/>
            <person name="Brown C.T."/>
            <person name="Hug L.A."/>
            <person name="Sharon I."/>
            <person name="Castelle C.J."/>
            <person name="Probst A.J."/>
            <person name="Thomas B.C."/>
            <person name="Singh A."/>
            <person name="Wilkins M.J."/>
            <person name="Karaoz U."/>
            <person name="Brodie E.L."/>
            <person name="Williams K.H."/>
            <person name="Hubbard S.S."/>
            <person name="Banfield J.F."/>
        </authorList>
    </citation>
    <scope>NUCLEOTIDE SEQUENCE [LARGE SCALE GENOMIC DNA]</scope>
</reference>
<evidence type="ECO:0000256" key="4">
    <source>
        <dbReference type="ARBA" id="ARBA00022840"/>
    </source>
</evidence>
<keyword evidence="1 7" id="KW-0547">Nucleotide-binding</keyword>
<keyword evidence="2 7" id="KW-0378">Hydrolase</keyword>
<evidence type="ECO:0000256" key="5">
    <source>
        <dbReference type="ARBA" id="ARBA00038437"/>
    </source>
</evidence>
<keyword evidence="4 7" id="KW-0067">ATP-binding</keyword>
<evidence type="ECO:0000256" key="1">
    <source>
        <dbReference type="ARBA" id="ARBA00022741"/>
    </source>
</evidence>
<comment type="caution">
    <text evidence="12">The sequence shown here is derived from an EMBL/GenBank/DDBJ whole genome shotgun (WGS) entry which is preliminary data.</text>
</comment>
<evidence type="ECO:0000259" key="9">
    <source>
        <dbReference type="PROSITE" id="PS51192"/>
    </source>
</evidence>
<dbReference type="PROSITE" id="PS00039">
    <property type="entry name" value="DEAD_ATP_HELICASE"/>
    <property type="match status" value="1"/>
</dbReference>
<sequence>MNIEKSFNEMGIAPGILEILSRMKFTSPTPIQEQSIPVALEGKDLIGIAQTGTGKTLAFGIPMIQAVLRTKAEGLVILPTRELALQVYEVFQNIAGPLGLRGALLIGGEAIGRQTRDLQRHPHIIIGTPGRILDHIERREGLLSHTTVLVLDEADRMLDMGFAPQLSKILTTLPRARQTMLFSATMPAEIVRIAQTHMRLPVRVEVAPSGSVLPEVTQELFFVSREAKPSLLLKLLGEYRGQILVFVRTKFGVTKITRGLRAQGHQAGELHSNRTLGQRREALNGFKTGKYRVLVATDIAARGIDVKNIELVVNYDLPSNAEDYVHRIGRTGRAGVRGHAIAFATPDQRGNVRGIERLMRIALPLSKLPELPNVPQVSQAVSFSPEKLTPFRGRNSRSPYSKPPRREFHGAERRIARRHR</sequence>
<feature type="domain" description="Helicase C-terminal" evidence="10">
    <location>
        <begin position="231"/>
        <end position="376"/>
    </location>
</feature>
<feature type="domain" description="DEAD-box RNA helicase Q" evidence="11">
    <location>
        <begin position="5"/>
        <end position="33"/>
    </location>
</feature>
<evidence type="ECO:0000313" key="12">
    <source>
        <dbReference type="EMBL" id="OGG39705.1"/>
    </source>
</evidence>
<dbReference type="STRING" id="1798471.A3A21_00205"/>
<evidence type="ECO:0000259" key="11">
    <source>
        <dbReference type="PROSITE" id="PS51195"/>
    </source>
</evidence>
<dbReference type="AlphaFoldDB" id="A0A1F6BRY3"/>
<evidence type="ECO:0000256" key="6">
    <source>
        <dbReference type="PROSITE-ProRule" id="PRU00552"/>
    </source>
</evidence>
<protein>
    <recommendedName>
        <fullName evidence="14">DEAD/DEAH box helicase</fullName>
    </recommendedName>
</protein>
<gene>
    <name evidence="12" type="ORF">A3A21_00205</name>
</gene>
<dbReference type="SMART" id="SM00490">
    <property type="entry name" value="HELICc"/>
    <property type="match status" value="1"/>
</dbReference>
<dbReference type="InterPro" id="IPR014001">
    <property type="entry name" value="Helicase_ATP-bd"/>
</dbReference>
<dbReference type="Gene3D" id="3.40.50.300">
    <property type="entry name" value="P-loop containing nucleotide triphosphate hydrolases"/>
    <property type="match status" value="2"/>
</dbReference>
<evidence type="ECO:0000256" key="3">
    <source>
        <dbReference type="ARBA" id="ARBA00022806"/>
    </source>
</evidence>
<dbReference type="InterPro" id="IPR011545">
    <property type="entry name" value="DEAD/DEAH_box_helicase_dom"/>
</dbReference>
<feature type="compositionally biased region" description="Basic and acidic residues" evidence="8">
    <location>
        <begin position="404"/>
        <end position="414"/>
    </location>
</feature>
<proteinExistence type="inferred from homology"/>
<dbReference type="GO" id="GO:0005829">
    <property type="term" value="C:cytosol"/>
    <property type="evidence" value="ECO:0007669"/>
    <property type="project" value="TreeGrafter"/>
</dbReference>
<dbReference type="PROSITE" id="PS51192">
    <property type="entry name" value="HELICASE_ATP_BIND_1"/>
    <property type="match status" value="1"/>
</dbReference>
<dbReference type="Proteomes" id="UP000176996">
    <property type="component" value="Unassembled WGS sequence"/>
</dbReference>
<keyword evidence="3 7" id="KW-0347">Helicase</keyword>
<evidence type="ECO:0000259" key="10">
    <source>
        <dbReference type="PROSITE" id="PS51194"/>
    </source>
</evidence>